<dbReference type="Pfam" id="PF16192">
    <property type="entry name" value="PMT_4TMC"/>
    <property type="match status" value="1"/>
</dbReference>
<dbReference type="EC" id="2.4.1.109" evidence="4 14"/>
<feature type="domain" description="MIR" evidence="16">
    <location>
        <begin position="510"/>
        <end position="572"/>
    </location>
</feature>
<evidence type="ECO:0000256" key="3">
    <source>
        <dbReference type="ARBA" id="ARBA00007222"/>
    </source>
</evidence>
<evidence type="ECO:0000256" key="8">
    <source>
        <dbReference type="ARBA" id="ARBA00022737"/>
    </source>
</evidence>
<evidence type="ECO:0000256" key="2">
    <source>
        <dbReference type="ARBA" id="ARBA00004922"/>
    </source>
</evidence>
<keyword evidence="8" id="KW-0677">Repeat</keyword>
<dbReference type="SUPFAM" id="SSF82109">
    <property type="entry name" value="MIR domain"/>
    <property type="match status" value="1"/>
</dbReference>
<feature type="transmembrane region" description="Helical" evidence="14">
    <location>
        <begin position="217"/>
        <end position="237"/>
    </location>
</feature>
<dbReference type="Pfam" id="PF02815">
    <property type="entry name" value="MIR"/>
    <property type="match status" value="1"/>
</dbReference>
<keyword evidence="10 14" id="KW-1133">Transmembrane helix</keyword>
<keyword evidence="18" id="KW-1185">Reference proteome</keyword>
<evidence type="ECO:0000256" key="15">
    <source>
        <dbReference type="SAM" id="MobiDB-lite"/>
    </source>
</evidence>
<comment type="catalytic activity">
    <reaction evidence="13 14">
        <text>a di-trans,poly-cis-dolichyl beta-D-mannosyl phosphate + L-seryl-[protein] = 3-O-(alpha-D-mannosyl)-L-seryl-[protein] + a di-trans,poly-cis-dolichyl phosphate + H(+)</text>
        <dbReference type="Rhea" id="RHEA:17377"/>
        <dbReference type="Rhea" id="RHEA-COMP:9863"/>
        <dbReference type="Rhea" id="RHEA-COMP:13546"/>
        <dbReference type="Rhea" id="RHEA-COMP:19498"/>
        <dbReference type="Rhea" id="RHEA-COMP:19501"/>
        <dbReference type="ChEBI" id="CHEBI:15378"/>
        <dbReference type="ChEBI" id="CHEBI:29999"/>
        <dbReference type="ChEBI" id="CHEBI:57683"/>
        <dbReference type="ChEBI" id="CHEBI:58211"/>
        <dbReference type="ChEBI" id="CHEBI:137321"/>
        <dbReference type="EC" id="2.4.1.109"/>
    </reaction>
</comment>
<evidence type="ECO:0000256" key="9">
    <source>
        <dbReference type="ARBA" id="ARBA00022824"/>
    </source>
</evidence>
<organism evidence="17 18">
    <name type="scientific">Coemansia aciculifera</name>
    <dbReference type="NCBI Taxonomy" id="417176"/>
    <lineage>
        <taxon>Eukaryota</taxon>
        <taxon>Fungi</taxon>
        <taxon>Fungi incertae sedis</taxon>
        <taxon>Zoopagomycota</taxon>
        <taxon>Kickxellomycotina</taxon>
        <taxon>Kickxellomycetes</taxon>
        <taxon>Kickxellales</taxon>
        <taxon>Kickxellaceae</taxon>
        <taxon>Coemansia</taxon>
    </lineage>
</organism>
<comment type="similarity">
    <text evidence="3 14">Belongs to the glycosyltransferase 39 family.</text>
</comment>
<dbReference type="Pfam" id="PF02366">
    <property type="entry name" value="PMT"/>
    <property type="match status" value="1"/>
</dbReference>
<feature type="compositionally biased region" description="Basic residues" evidence="15">
    <location>
        <begin position="1"/>
        <end position="12"/>
    </location>
</feature>
<dbReference type="PANTHER" id="PTHR10050:SF46">
    <property type="entry name" value="PROTEIN O-MANNOSYL-TRANSFERASE 2"/>
    <property type="match status" value="1"/>
</dbReference>
<dbReference type="PANTHER" id="PTHR10050">
    <property type="entry name" value="DOLICHYL-PHOSPHATE-MANNOSE--PROTEIN MANNOSYLTRANSFERASE"/>
    <property type="match status" value="1"/>
</dbReference>
<evidence type="ECO:0000256" key="12">
    <source>
        <dbReference type="ARBA" id="ARBA00045085"/>
    </source>
</evidence>
<sequence length="797" mass="91603">MESGHLKQRGRHTPGSAETLPFTTNDTAGDRNHGAKYSTHMLNDRGEGSLSKTYGAYPAAAVSTAQRDSGGSSNSHGDINDLSAVSLAGGISGILRSRDLVTVVVLTLFSLMTRLYRIGRSNRIVWDESHFLATFGGKYLNRTYYHDVHPPLAKLLVALAETLAGYNGSYNLKQNNNRYPAHVDYTMMRVQIAMYGVALVPLAYLTCLQLRMSRPMAILAASFVLFDNAICVMSRFVLLDAQLLFFTALTVFSAATFQNVDKYRQPFSYRWWAWLMMTGFSLGCAMSSKWVGLFCVILVGIVTVEGLFRKFCDRIPWDDYTMHWLTRINGLIILPLVIYMACFWVHFKILYRTGSGEHKMSANFQARLLGSRLNSQPYDITYGAFVDLRSVYNGPGLLHSHIHRYPSMSRQQQVTCFPHRDTNNVWQLHKARGIEANYTMDKIEFVSHGDIVQLVHNKTGAVLRSSKQFLAPLTTNHFEVAAENITASSDDGISDWRVEVVKQKHSKRGDKRLHAMTTVFRLRHVSMGCLLRVGSRRLPKWGWGQSEVTCLPDTTHKKNVKSNDVLWYIEHNTNKRMLNDDLSKYVKGDFIVDMVQLNIEMGKTNSGLSPDRDKYNALESDPWSWPFLIYPMRMVGWGDKSIKYYEIGNPILWWASAIVCIVYPFRLLYWLARQRRQCNDWRPGELLEFWDNSKLLWGGWALHYFPFFPMGRVTYIHHYLPALYFALLQLAFDLDLVFKHWHRGRYLHLAAWCIGALVCLVFLYFAPFTYGWDRPAKELAGRRWLSTWNVYEDMYAM</sequence>
<evidence type="ECO:0000256" key="4">
    <source>
        <dbReference type="ARBA" id="ARBA00012839"/>
    </source>
</evidence>
<evidence type="ECO:0000256" key="14">
    <source>
        <dbReference type="RuleBase" id="RU367007"/>
    </source>
</evidence>
<dbReference type="SMART" id="SM00472">
    <property type="entry name" value="MIR"/>
    <property type="match status" value="3"/>
</dbReference>
<evidence type="ECO:0000259" key="16">
    <source>
        <dbReference type="PROSITE" id="PS50919"/>
    </source>
</evidence>
<dbReference type="InterPro" id="IPR032421">
    <property type="entry name" value="PMT_4TMC"/>
</dbReference>
<feature type="region of interest" description="Disordered" evidence="15">
    <location>
        <begin position="1"/>
        <end position="44"/>
    </location>
</feature>
<evidence type="ECO:0000256" key="11">
    <source>
        <dbReference type="ARBA" id="ARBA00023136"/>
    </source>
</evidence>
<feature type="transmembrane region" description="Helical" evidence="14">
    <location>
        <begin position="243"/>
        <end position="260"/>
    </location>
</feature>
<feature type="transmembrane region" description="Helical" evidence="14">
    <location>
        <begin position="746"/>
        <end position="766"/>
    </location>
</feature>
<name>A0A9W8IDR5_9FUNG</name>
<dbReference type="PROSITE" id="PS50919">
    <property type="entry name" value="MIR"/>
    <property type="match status" value="3"/>
</dbReference>
<evidence type="ECO:0000256" key="5">
    <source>
        <dbReference type="ARBA" id="ARBA00022676"/>
    </source>
</evidence>
<dbReference type="GO" id="GO:0004169">
    <property type="term" value="F:dolichyl-phosphate-mannose-protein mannosyltransferase activity"/>
    <property type="evidence" value="ECO:0007669"/>
    <property type="project" value="UniProtKB-UniRule"/>
</dbReference>
<keyword evidence="7 14" id="KW-0812">Transmembrane</keyword>
<dbReference type="InterPro" id="IPR003342">
    <property type="entry name" value="ArnT-like_N"/>
</dbReference>
<dbReference type="EMBL" id="JANBUY010000271">
    <property type="protein sequence ID" value="KAJ2860781.1"/>
    <property type="molecule type" value="Genomic_DNA"/>
</dbReference>
<comment type="catalytic activity">
    <reaction evidence="12 14">
        <text>a di-trans,poly-cis-dolichyl beta-D-mannosyl phosphate + L-threonyl-[protein] = 3-O-(alpha-D-mannosyl)-L-threonyl-[protein] + a di-trans,poly-cis-dolichyl phosphate + H(+)</text>
        <dbReference type="Rhea" id="RHEA:53396"/>
        <dbReference type="Rhea" id="RHEA-COMP:11060"/>
        <dbReference type="Rhea" id="RHEA-COMP:13547"/>
        <dbReference type="Rhea" id="RHEA-COMP:19498"/>
        <dbReference type="Rhea" id="RHEA-COMP:19501"/>
        <dbReference type="ChEBI" id="CHEBI:15378"/>
        <dbReference type="ChEBI" id="CHEBI:30013"/>
        <dbReference type="ChEBI" id="CHEBI:57683"/>
        <dbReference type="ChEBI" id="CHEBI:58211"/>
        <dbReference type="ChEBI" id="CHEBI:137323"/>
        <dbReference type="EC" id="2.4.1.109"/>
    </reaction>
</comment>
<keyword evidence="9 14" id="KW-0256">Endoplasmic reticulum</keyword>
<evidence type="ECO:0000313" key="17">
    <source>
        <dbReference type="EMBL" id="KAJ2860781.1"/>
    </source>
</evidence>
<dbReference type="Proteomes" id="UP001140074">
    <property type="component" value="Unassembled WGS sequence"/>
</dbReference>
<feature type="transmembrane region" description="Helical" evidence="14">
    <location>
        <begin position="324"/>
        <end position="345"/>
    </location>
</feature>
<gene>
    <name evidence="17" type="primary">PMT2_5</name>
    <name evidence="17" type="ORF">GGH94_005317</name>
</gene>
<dbReference type="InterPro" id="IPR016093">
    <property type="entry name" value="MIR_motif"/>
</dbReference>
<dbReference type="AlphaFoldDB" id="A0A9W8IDR5"/>
<proteinExistence type="inferred from homology"/>
<comment type="subcellular location">
    <subcellularLocation>
        <location evidence="1 14">Endoplasmic reticulum membrane</location>
        <topology evidence="1 14">Multi-pass membrane protein</topology>
    </subcellularLocation>
</comment>
<dbReference type="GO" id="GO:0005789">
    <property type="term" value="C:endoplasmic reticulum membrane"/>
    <property type="evidence" value="ECO:0007669"/>
    <property type="project" value="UniProtKB-SubCell"/>
</dbReference>
<evidence type="ECO:0000256" key="13">
    <source>
        <dbReference type="ARBA" id="ARBA00045102"/>
    </source>
</evidence>
<reference evidence="17" key="1">
    <citation type="submission" date="2022-07" db="EMBL/GenBank/DDBJ databases">
        <title>Phylogenomic reconstructions and comparative analyses of Kickxellomycotina fungi.</title>
        <authorList>
            <person name="Reynolds N.K."/>
            <person name="Stajich J.E."/>
            <person name="Barry K."/>
            <person name="Grigoriev I.V."/>
            <person name="Crous P."/>
            <person name="Smith M.E."/>
        </authorList>
    </citation>
    <scope>NUCLEOTIDE SEQUENCE</scope>
    <source>
        <strain evidence="17">RSA 476</strain>
    </source>
</reference>
<feature type="transmembrane region" description="Helical" evidence="14">
    <location>
        <begin position="192"/>
        <end position="210"/>
    </location>
</feature>
<dbReference type="InterPro" id="IPR027005">
    <property type="entry name" value="PMT-like"/>
</dbReference>
<feature type="transmembrane region" description="Helical" evidence="14">
    <location>
        <begin position="272"/>
        <end position="304"/>
    </location>
</feature>
<feature type="domain" description="MIR" evidence="16">
    <location>
        <begin position="443"/>
        <end position="501"/>
    </location>
</feature>
<accession>A0A9W8IDR5</accession>
<dbReference type="Gene3D" id="2.80.10.50">
    <property type="match status" value="1"/>
</dbReference>
<evidence type="ECO:0000256" key="1">
    <source>
        <dbReference type="ARBA" id="ARBA00004477"/>
    </source>
</evidence>
<keyword evidence="5 14" id="KW-0328">Glycosyltransferase</keyword>
<evidence type="ECO:0000256" key="7">
    <source>
        <dbReference type="ARBA" id="ARBA00022692"/>
    </source>
</evidence>
<feature type="transmembrane region" description="Helical" evidence="14">
    <location>
        <begin position="651"/>
        <end position="672"/>
    </location>
</feature>
<comment type="caution">
    <text evidence="17">The sequence shown here is derived from an EMBL/GenBank/DDBJ whole genome shotgun (WGS) entry which is preliminary data.</text>
</comment>
<dbReference type="InterPro" id="IPR036300">
    <property type="entry name" value="MIR_dom_sf"/>
</dbReference>
<evidence type="ECO:0000313" key="18">
    <source>
        <dbReference type="Proteomes" id="UP001140074"/>
    </source>
</evidence>
<keyword evidence="6 14" id="KW-0808">Transferase</keyword>
<feature type="domain" description="MIR" evidence="16">
    <location>
        <begin position="377"/>
        <end position="431"/>
    </location>
</feature>
<keyword evidence="11 14" id="KW-0472">Membrane</keyword>
<evidence type="ECO:0000256" key="6">
    <source>
        <dbReference type="ARBA" id="ARBA00022679"/>
    </source>
</evidence>
<evidence type="ECO:0000256" key="10">
    <source>
        <dbReference type="ARBA" id="ARBA00022989"/>
    </source>
</evidence>
<comment type="function">
    <text evidence="14">Transfers mannose from Dol-P-mannose to Ser or Thr residues on proteins.</text>
</comment>
<protein>
    <recommendedName>
        <fullName evidence="4 14">Dolichyl-phosphate-mannose--protein mannosyltransferase</fullName>
        <ecNumber evidence="4 14">2.4.1.109</ecNumber>
    </recommendedName>
</protein>
<comment type="pathway">
    <text evidence="2 14">Protein modification; protein glycosylation.</text>
</comment>